<evidence type="ECO:0000313" key="18">
    <source>
        <dbReference type="Proteomes" id="UP000694865"/>
    </source>
</evidence>
<dbReference type="Pfam" id="PF00060">
    <property type="entry name" value="Lig_chan"/>
    <property type="match status" value="1"/>
</dbReference>
<dbReference type="GeneID" id="100366790"/>
<keyword evidence="10" id="KW-0325">Glycoprotein</keyword>
<evidence type="ECO:0000256" key="5">
    <source>
        <dbReference type="ARBA" id="ARBA00022989"/>
    </source>
</evidence>
<sequence length="926" mass="104530">MPAGVLLEEDPSESEILALVLAAKYVNENPSILPFTKFSYFCSRISRQFDSFEYIQNVCRQVSKEIVTMVGPLSSQGVRASYPITSALHIPQIAILATDSLLSLHQTTFPYLMKMTSPDYIQSAVLVDLVEHFKWTRFAILTSHAEYGVNGLVREFHTMAVERDWSIVSVEQFWPTNNRSELDVTEQLMNIRSKGVRIVLLHCHALYANVVLRQAERLGMTGKGWAWIATDIVTTMPGLYDTNGTIPSFLLGMVGTRPSIGNGELAEVLHKYWNVYNGTFPIQPFVYHIFDAILAVAYALTEYFEDGLPWSPPNYTRKVCADEESLPWVHGSVLMQYLEQVSGPGTARYLNFTHTRTPAVTVYDIVNFKANGTIQIGEWRTKGDIDVNSSLITFMGATEEAPVDNDYDLSNTTLIITTILEEPFMMVRSDNTTGNDRFHGFCKDLLDKLQMALQFEYELELVPDGNFGSLDPETGEWNGMVRQLKEREVDWAVAPFTISYERQQTIDFTKPYLDLGLTILLGHEKKERRLFQFLEPFSTDLWIAIFVSMVACGVGVSLCSYFSPYGFHGMYIQRIDLSEQRSYSSRKLMSLPQAFWFAFASWTHQGAEYTPRCLSGRVVGGFWWLAVTVIIATYTANLAAYLTAARLNSGINSIDDLANSDIYFGTVADSQPQSFFEQSDSDPYRRMSSLMQAYDTLVDDSVAGINKVRNGKYAFIWDSAVLDYAASKPPCDVRTVGATFAKIGYGIGLQLNSPHTERVTLEILRLRQKGFIDKLNQKYFKGDCQNVGDGSTPGETTLNFHGMAGVFYCLFGGFAVGLLVVVIEWCWAAYRERRDHKQMTWCQAASRRAARTRDDFVETCLCCGMHPEDEITDRQTGTENGHTIPDYEYESPGLEECPLRSQLSIKSPNRQYRLNSCSFETTESIM</sequence>
<evidence type="ECO:0000256" key="2">
    <source>
        <dbReference type="ARBA" id="ARBA00022448"/>
    </source>
</evidence>
<evidence type="ECO:0000259" key="16">
    <source>
        <dbReference type="SMART" id="SM00079"/>
    </source>
</evidence>
<dbReference type="InterPro" id="IPR001320">
    <property type="entry name" value="Iontro_rcpt_C"/>
</dbReference>
<comment type="subcellular location">
    <subcellularLocation>
        <location evidence="1">Cell membrane</location>
        <topology evidence="1">Multi-pass membrane protein</topology>
    </subcellularLocation>
    <subcellularLocation>
        <location evidence="14">Postsynaptic cell membrane</location>
    </subcellularLocation>
</comment>
<dbReference type="Gene3D" id="1.10.287.70">
    <property type="match status" value="1"/>
</dbReference>
<evidence type="ECO:0000256" key="4">
    <source>
        <dbReference type="ARBA" id="ARBA00022692"/>
    </source>
</evidence>
<keyword evidence="7" id="KW-0406">Ion transport</keyword>
<dbReference type="SMART" id="SM00079">
    <property type="entry name" value="PBPe"/>
    <property type="match status" value="1"/>
</dbReference>
<dbReference type="Pfam" id="PF01094">
    <property type="entry name" value="ANF_receptor"/>
    <property type="match status" value="1"/>
</dbReference>
<keyword evidence="18" id="KW-1185">Reference proteome</keyword>
<feature type="domain" description="Ionotropic glutamate receptor C-terminal" evidence="16">
    <location>
        <begin position="413"/>
        <end position="782"/>
    </location>
</feature>
<dbReference type="InterPro" id="IPR001828">
    <property type="entry name" value="ANF_lig-bd_rcpt"/>
</dbReference>
<organism evidence="18 19">
    <name type="scientific">Saccoglossus kowalevskii</name>
    <name type="common">Acorn worm</name>
    <dbReference type="NCBI Taxonomy" id="10224"/>
    <lineage>
        <taxon>Eukaryota</taxon>
        <taxon>Metazoa</taxon>
        <taxon>Hemichordata</taxon>
        <taxon>Enteropneusta</taxon>
        <taxon>Harrimaniidae</taxon>
        <taxon>Saccoglossus</taxon>
    </lineage>
</organism>
<proteinExistence type="predicted"/>
<evidence type="ECO:0000256" key="3">
    <source>
        <dbReference type="ARBA" id="ARBA00022475"/>
    </source>
</evidence>
<keyword evidence="12" id="KW-1071">Ligand-gated ion channel</keyword>
<evidence type="ECO:0000256" key="12">
    <source>
        <dbReference type="ARBA" id="ARBA00023286"/>
    </source>
</evidence>
<evidence type="ECO:0000256" key="8">
    <source>
        <dbReference type="ARBA" id="ARBA00023136"/>
    </source>
</evidence>
<dbReference type="SUPFAM" id="SSF53822">
    <property type="entry name" value="Periplasmic binding protein-like I"/>
    <property type="match status" value="1"/>
</dbReference>
<dbReference type="Proteomes" id="UP000694865">
    <property type="component" value="Unplaced"/>
</dbReference>
<gene>
    <name evidence="19" type="primary">LOC100366790</name>
</gene>
<feature type="transmembrane region" description="Helical" evidence="15">
    <location>
        <begin position="622"/>
        <end position="644"/>
    </location>
</feature>
<dbReference type="Gene3D" id="3.40.50.2300">
    <property type="match status" value="2"/>
</dbReference>
<feature type="transmembrane region" description="Helical" evidence="15">
    <location>
        <begin position="806"/>
        <end position="830"/>
    </location>
</feature>
<keyword evidence="6" id="KW-0770">Synapse</keyword>
<keyword evidence="13" id="KW-0407">Ion channel</keyword>
<dbReference type="InterPro" id="IPR028082">
    <property type="entry name" value="Peripla_BP_I"/>
</dbReference>
<dbReference type="Pfam" id="PF10613">
    <property type="entry name" value="Lig_chan-Glu_bd"/>
    <property type="match status" value="1"/>
</dbReference>
<evidence type="ECO:0000259" key="17">
    <source>
        <dbReference type="SMART" id="SM00918"/>
    </source>
</evidence>
<evidence type="ECO:0000256" key="7">
    <source>
        <dbReference type="ARBA" id="ARBA00023065"/>
    </source>
</evidence>
<dbReference type="SUPFAM" id="SSF81324">
    <property type="entry name" value="Voltage-gated potassium channels"/>
    <property type="match status" value="1"/>
</dbReference>
<dbReference type="InterPro" id="IPR001508">
    <property type="entry name" value="Iono_Glu_rcpt_met"/>
</dbReference>
<dbReference type="RefSeq" id="XP_002730360.1">
    <property type="nucleotide sequence ID" value="XM_002730314.1"/>
</dbReference>
<evidence type="ECO:0000256" key="14">
    <source>
        <dbReference type="ARBA" id="ARBA00034100"/>
    </source>
</evidence>
<keyword evidence="4 15" id="KW-0812">Transmembrane</keyword>
<name>A0ABM0GI66_SACKO</name>
<dbReference type="SUPFAM" id="SSF53850">
    <property type="entry name" value="Periplasmic binding protein-like II"/>
    <property type="match status" value="1"/>
</dbReference>
<keyword evidence="5 15" id="KW-1133">Transmembrane helix</keyword>
<keyword evidence="8 15" id="KW-0472">Membrane</keyword>
<dbReference type="Gene3D" id="3.40.190.10">
    <property type="entry name" value="Periplasmic binding protein-like II"/>
    <property type="match status" value="1"/>
</dbReference>
<evidence type="ECO:0000256" key="1">
    <source>
        <dbReference type="ARBA" id="ARBA00004651"/>
    </source>
</evidence>
<protein>
    <submittedName>
        <fullName evidence="19">Glutamate receptor 1-like</fullName>
    </submittedName>
</protein>
<dbReference type="InterPro" id="IPR019594">
    <property type="entry name" value="Glu/Gly-bd"/>
</dbReference>
<evidence type="ECO:0000256" key="10">
    <source>
        <dbReference type="ARBA" id="ARBA00023180"/>
    </source>
</evidence>
<evidence type="ECO:0000256" key="11">
    <source>
        <dbReference type="ARBA" id="ARBA00023257"/>
    </source>
</evidence>
<evidence type="ECO:0000256" key="6">
    <source>
        <dbReference type="ARBA" id="ARBA00023018"/>
    </source>
</evidence>
<dbReference type="PRINTS" id="PR00177">
    <property type="entry name" value="NMDARECEPTOR"/>
</dbReference>
<keyword evidence="2" id="KW-0813">Transport</keyword>
<keyword evidence="9" id="KW-0675">Receptor</keyword>
<evidence type="ECO:0000313" key="19">
    <source>
        <dbReference type="RefSeq" id="XP_002730360.1"/>
    </source>
</evidence>
<keyword evidence="11" id="KW-0628">Postsynaptic cell membrane</keyword>
<dbReference type="PANTHER" id="PTHR18966">
    <property type="entry name" value="IONOTROPIC GLUTAMATE RECEPTOR"/>
    <property type="match status" value="1"/>
</dbReference>
<accession>A0ABM0GI66</accession>
<dbReference type="SMART" id="SM00918">
    <property type="entry name" value="Lig_chan-Glu_bd"/>
    <property type="match status" value="1"/>
</dbReference>
<evidence type="ECO:0000256" key="9">
    <source>
        <dbReference type="ARBA" id="ARBA00023170"/>
    </source>
</evidence>
<evidence type="ECO:0000256" key="15">
    <source>
        <dbReference type="SAM" id="Phobius"/>
    </source>
</evidence>
<keyword evidence="3" id="KW-1003">Cell membrane</keyword>
<feature type="transmembrane region" description="Helical" evidence="15">
    <location>
        <begin position="541"/>
        <end position="562"/>
    </location>
</feature>
<feature type="domain" description="Ionotropic glutamate receptor L-glutamate and glycine-binding" evidence="17">
    <location>
        <begin position="423"/>
        <end position="486"/>
    </location>
</feature>
<dbReference type="InterPro" id="IPR015683">
    <property type="entry name" value="Ionotropic_Glu_rcpt"/>
</dbReference>
<evidence type="ECO:0000256" key="13">
    <source>
        <dbReference type="ARBA" id="ARBA00023303"/>
    </source>
</evidence>
<reference evidence="19" key="1">
    <citation type="submission" date="2025-08" db="UniProtKB">
        <authorList>
            <consortium name="RefSeq"/>
        </authorList>
    </citation>
    <scope>IDENTIFICATION</scope>
    <source>
        <tissue evidence="19">Testes</tissue>
    </source>
</reference>